<name>A0A3P6UDJ8_LITSI</name>
<feature type="non-terminal residue" evidence="1">
    <location>
        <position position="1"/>
    </location>
</feature>
<sequence length="31" mass="3593">VVVSIILLIQKIIQVYKDGKKIPQNFPTSFY</sequence>
<proteinExistence type="predicted"/>
<evidence type="ECO:0000313" key="1">
    <source>
        <dbReference type="EMBL" id="VDK76394.1"/>
    </source>
</evidence>
<evidence type="ECO:0000313" key="2">
    <source>
        <dbReference type="Proteomes" id="UP000277928"/>
    </source>
</evidence>
<dbReference type="AlphaFoldDB" id="A0A3P6UDJ8"/>
<keyword evidence="2" id="KW-1185">Reference proteome</keyword>
<protein>
    <submittedName>
        <fullName evidence="1">Uncharacterized protein</fullName>
    </submittedName>
</protein>
<dbReference type="EMBL" id="UYRX01000173">
    <property type="protein sequence ID" value="VDK76394.1"/>
    <property type="molecule type" value="Genomic_DNA"/>
</dbReference>
<gene>
    <name evidence="1" type="ORF">NLS_LOCUS3278</name>
</gene>
<dbReference type="Proteomes" id="UP000277928">
    <property type="component" value="Unassembled WGS sequence"/>
</dbReference>
<reference evidence="1 2" key="1">
    <citation type="submission" date="2018-08" db="EMBL/GenBank/DDBJ databases">
        <authorList>
            <person name="Laetsch R D."/>
            <person name="Stevens L."/>
            <person name="Kumar S."/>
            <person name="Blaxter L. M."/>
        </authorList>
    </citation>
    <scope>NUCLEOTIDE SEQUENCE [LARGE SCALE GENOMIC DNA]</scope>
</reference>
<organism evidence="1 2">
    <name type="scientific">Litomosoides sigmodontis</name>
    <name type="common">Filarial nematode worm</name>
    <dbReference type="NCBI Taxonomy" id="42156"/>
    <lineage>
        <taxon>Eukaryota</taxon>
        <taxon>Metazoa</taxon>
        <taxon>Ecdysozoa</taxon>
        <taxon>Nematoda</taxon>
        <taxon>Chromadorea</taxon>
        <taxon>Rhabditida</taxon>
        <taxon>Spirurina</taxon>
        <taxon>Spiruromorpha</taxon>
        <taxon>Filarioidea</taxon>
        <taxon>Onchocercidae</taxon>
        <taxon>Litomosoides</taxon>
    </lineage>
</organism>
<accession>A0A3P6UDJ8</accession>